<dbReference type="eggNOG" id="ENOG502QS79">
    <property type="taxonomic scope" value="Eukaryota"/>
</dbReference>
<feature type="domain" description="DUF2921" evidence="12">
    <location>
        <begin position="378"/>
        <end position="554"/>
    </location>
</feature>
<dbReference type="EnsemblPlants" id="ORUFI01G29440.1">
    <property type="protein sequence ID" value="ORUFI01G29440.1"/>
    <property type="gene ID" value="ORUFI01G29440"/>
</dbReference>
<reference evidence="13" key="2">
    <citation type="submission" date="2015-06" db="UniProtKB">
        <authorList>
            <consortium name="EnsemblPlants"/>
        </authorList>
    </citation>
    <scope>IDENTIFICATION</scope>
</reference>
<dbReference type="PANTHER" id="PTHR33389:SF7">
    <property type="entry name" value="OS01G0678000 PROTEIN"/>
    <property type="match status" value="1"/>
</dbReference>
<keyword evidence="8 10" id="KW-1133">Transmembrane helix</keyword>
<feature type="domain" description="DUF2921" evidence="12">
    <location>
        <begin position="42"/>
        <end position="203"/>
    </location>
</feature>
<sequence length="831" mass="93792">MTGARRLRDFLSNCNTISYAYPLCFIFILSTTTLSVAISTSYSSRCSSPSPASDYHTDYVDTLALLRSFQISIGYFSSGGNSLFSADDDYVNPRSFSFVPHGVFRTKDPTIIHLTATLVLSGPRSSTYIGHRHHRYSITQTISFILDGYYSFTSNDLCMVGFGTNYAADGSIKLHEDSVLRLRVPRPSKLTNPLVTGHLEGTNFETISLVAYDESDNYVYSENALCPPFMLENSMLEQAQAVKENFNCDQLKTHLRRLYKLEYMVDDPLAPRGYNMWSHATRMYINHVHCTANGAVRAYVEFYNDTKMLPYKGRFMVVEEALVADGYWDPMFVDVWTIRDRSVIAGMLWNSSQGIVNNSRAIPGIISVTLNTVVDEAKKHYISSGLSNKKKKIKGSFPGNGTYSYHDLEFRFIANHVGSGDAYPMTIGSMMVYEDRLAANDSLSDPMVVGMKHELLNVSYDIRYYAPPENWIRPKNGSYSISLHERRISAEGIYDRKRGTLCMIGCREINSSTDCLVLITVQFSSLDAKTQGHGVGAISSLREKNDRLFFEKIDITLYGMYTEQLFEAISRMDMESIMLVLSTTLSCVFTILQILHTKKNPEVPPATSITMLITLALGYLTPLVLNFEALFLSRRKQYVPFFRNNRVELNEVMLRVPTLIAFVLHLRLLQLVWYGRKPDHQSKAETFSIAKRKALQICLSLYFLGGILAGIIHIMNVHTRRESPVVVRISQEPATIWEDLVSYAGLILDGVTLIRDMPHVYDLFRAQNYIPSLRSSYIYANSHDDLFSAAWDIIIPLGAALLAMVLFLQQRLGGASLISLQGSRLGSYEMI</sequence>
<comment type="catalytic activity">
    <reaction evidence="1">
        <text>S-ubiquitinyl-[E2 ubiquitin-conjugating enzyme]-L-cysteine + [acceptor protein]-L-lysine = [E2 ubiquitin-conjugating enzyme]-L-cysteine + N(6)-ubiquitinyl-[acceptor protein]-L-lysine.</text>
        <dbReference type="EC" id="2.3.2.27"/>
    </reaction>
</comment>
<evidence type="ECO:0000256" key="2">
    <source>
        <dbReference type="ARBA" id="ARBA00004127"/>
    </source>
</evidence>
<dbReference type="EC" id="2.3.2.27" evidence="4"/>
<dbReference type="Pfam" id="PF25333">
    <property type="entry name" value="DUF2921_N"/>
    <property type="match status" value="2"/>
</dbReference>
<dbReference type="AlphaFoldDB" id="A0A0E0N0Q3"/>
<feature type="transmembrane region" description="Helical" evidence="10">
    <location>
        <begin position="789"/>
        <end position="808"/>
    </location>
</feature>
<proteinExistence type="predicted"/>
<evidence type="ECO:0000256" key="9">
    <source>
        <dbReference type="ARBA" id="ARBA00023136"/>
    </source>
</evidence>
<evidence type="ECO:0000256" key="7">
    <source>
        <dbReference type="ARBA" id="ARBA00022786"/>
    </source>
</evidence>
<evidence type="ECO:0000256" key="8">
    <source>
        <dbReference type="ARBA" id="ARBA00022989"/>
    </source>
</evidence>
<comment type="pathway">
    <text evidence="3">Protein modification; protein ubiquitination.</text>
</comment>
<feature type="transmembrane region" description="Helical" evidence="10">
    <location>
        <begin position="577"/>
        <end position="597"/>
    </location>
</feature>
<feature type="transmembrane region" description="Helical" evidence="10">
    <location>
        <begin position="609"/>
        <end position="632"/>
    </location>
</feature>
<name>A0A0E0N0Q3_ORYRU</name>
<evidence type="ECO:0000256" key="6">
    <source>
        <dbReference type="ARBA" id="ARBA00022692"/>
    </source>
</evidence>
<dbReference type="PANTHER" id="PTHR33389">
    <property type="entry name" value="FAMILY PROTEIN, PUTATIVE (DUF2921)-RELATED"/>
    <property type="match status" value="1"/>
</dbReference>
<evidence type="ECO:0000313" key="13">
    <source>
        <dbReference type="EnsemblPlants" id="ORUFI01G29440.1"/>
    </source>
</evidence>
<accession>A0A0E0N0Q3</accession>
<evidence type="ECO:0000256" key="5">
    <source>
        <dbReference type="ARBA" id="ARBA00022679"/>
    </source>
</evidence>
<keyword evidence="9 10" id="KW-0472">Membrane</keyword>
<evidence type="ECO:0000256" key="4">
    <source>
        <dbReference type="ARBA" id="ARBA00012483"/>
    </source>
</evidence>
<evidence type="ECO:0000256" key="3">
    <source>
        <dbReference type="ARBA" id="ARBA00004906"/>
    </source>
</evidence>
<evidence type="ECO:0000256" key="1">
    <source>
        <dbReference type="ARBA" id="ARBA00000900"/>
    </source>
</evidence>
<evidence type="ECO:0000256" key="10">
    <source>
        <dbReference type="SAM" id="Phobius"/>
    </source>
</evidence>
<dbReference type="HOGENOM" id="CLU_010568_1_0_1"/>
<evidence type="ECO:0000259" key="12">
    <source>
        <dbReference type="Pfam" id="PF25333"/>
    </source>
</evidence>
<dbReference type="InterPro" id="IPR021319">
    <property type="entry name" value="DUF2921"/>
</dbReference>
<feature type="domain" description="SWEET-like" evidence="11">
    <location>
        <begin position="567"/>
        <end position="819"/>
    </location>
</feature>
<feature type="transmembrane region" description="Helical" evidence="10">
    <location>
        <begin position="694"/>
        <end position="715"/>
    </location>
</feature>
<keyword evidence="5" id="KW-0808">Transferase</keyword>
<dbReference type="STRING" id="4529.A0A0E0N0Q3"/>
<evidence type="ECO:0000313" key="14">
    <source>
        <dbReference type="Proteomes" id="UP000008022"/>
    </source>
</evidence>
<evidence type="ECO:0000259" key="11">
    <source>
        <dbReference type="Pfam" id="PF11145"/>
    </source>
</evidence>
<keyword evidence="14" id="KW-1185">Reference proteome</keyword>
<feature type="transmembrane region" description="Helical" evidence="10">
    <location>
        <begin position="20"/>
        <end position="42"/>
    </location>
</feature>
<reference evidence="14" key="1">
    <citation type="submission" date="2013-06" db="EMBL/GenBank/DDBJ databases">
        <authorList>
            <person name="Zhao Q."/>
        </authorList>
    </citation>
    <scope>NUCLEOTIDE SEQUENCE</scope>
    <source>
        <strain evidence="14">cv. W1943</strain>
    </source>
</reference>
<keyword evidence="7" id="KW-0833">Ubl conjugation pathway</keyword>
<keyword evidence="6 10" id="KW-0812">Transmembrane</keyword>
<dbReference type="Gramene" id="ORUFI01G29440.1">
    <property type="protein sequence ID" value="ORUFI01G29440.1"/>
    <property type="gene ID" value="ORUFI01G29440"/>
</dbReference>
<comment type="subcellular location">
    <subcellularLocation>
        <location evidence="2">Endomembrane system</location>
        <topology evidence="2">Multi-pass membrane protein</topology>
    </subcellularLocation>
</comment>
<feature type="transmembrane region" description="Helical" evidence="10">
    <location>
        <begin position="652"/>
        <end position="673"/>
    </location>
</feature>
<dbReference type="Pfam" id="PF11145">
    <property type="entry name" value="DUF2921"/>
    <property type="match status" value="1"/>
</dbReference>
<dbReference type="Proteomes" id="UP000008022">
    <property type="component" value="Unassembled WGS sequence"/>
</dbReference>
<dbReference type="OMA" id="YSISLHE"/>
<protein>
    <recommendedName>
        <fullName evidence="4">RING-type E3 ubiquitin transferase</fullName>
        <ecNumber evidence="4">2.3.2.27</ecNumber>
    </recommendedName>
</protein>
<dbReference type="GO" id="GO:0012505">
    <property type="term" value="C:endomembrane system"/>
    <property type="evidence" value="ECO:0007669"/>
    <property type="project" value="UniProtKB-SubCell"/>
</dbReference>
<organism evidence="13 14">
    <name type="scientific">Oryza rufipogon</name>
    <name type="common">Brownbeard rice</name>
    <name type="synonym">Asian wild rice</name>
    <dbReference type="NCBI Taxonomy" id="4529"/>
    <lineage>
        <taxon>Eukaryota</taxon>
        <taxon>Viridiplantae</taxon>
        <taxon>Streptophyta</taxon>
        <taxon>Embryophyta</taxon>
        <taxon>Tracheophyta</taxon>
        <taxon>Spermatophyta</taxon>
        <taxon>Magnoliopsida</taxon>
        <taxon>Liliopsida</taxon>
        <taxon>Poales</taxon>
        <taxon>Poaceae</taxon>
        <taxon>BOP clade</taxon>
        <taxon>Oryzoideae</taxon>
        <taxon>Oryzeae</taxon>
        <taxon>Oryzinae</taxon>
        <taxon>Oryza</taxon>
    </lineage>
</organism>
<dbReference type="InterPro" id="IPR057425">
    <property type="entry name" value="DUF2921_N"/>
</dbReference>
<dbReference type="GO" id="GO:0061630">
    <property type="term" value="F:ubiquitin protein ligase activity"/>
    <property type="evidence" value="ECO:0007669"/>
    <property type="project" value="UniProtKB-EC"/>
</dbReference>